<feature type="signal peptide" evidence="3">
    <location>
        <begin position="1"/>
        <end position="21"/>
    </location>
</feature>
<evidence type="ECO:0000256" key="3">
    <source>
        <dbReference type="SAM" id="SignalP"/>
    </source>
</evidence>
<dbReference type="RefSeq" id="XP_053537274.1">
    <property type="nucleotide sequence ID" value="XM_053681299.1"/>
</dbReference>
<keyword evidence="2" id="KW-0812">Transmembrane</keyword>
<evidence type="ECO:0000313" key="5">
    <source>
        <dbReference type="RefSeq" id="XP_053537274.1"/>
    </source>
</evidence>
<feature type="region of interest" description="Disordered" evidence="1">
    <location>
        <begin position="25"/>
        <end position="173"/>
    </location>
</feature>
<keyword evidence="4" id="KW-1185">Reference proteome</keyword>
<dbReference type="Proteomes" id="UP000221080">
    <property type="component" value="Chromosome 7"/>
</dbReference>
<accession>A0A9F7TLH7</accession>
<dbReference type="AlphaFoldDB" id="A0A9F7TLH7"/>
<evidence type="ECO:0000313" key="4">
    <source>
        <dbReference type="Proteomes" id="UP000221080"/>
    </source>
</evidence>
<organism evidence="4 5">
    <name type="scientific">Ictalurus punctatus</name>
    <name type="common">Channel catfish</name>
    <name type="synonym">Silurus punctatus</name>
    <dbReference type="NCBI Taxonomy" id="7998"/>
    <lineage>
        <taxon>Eukaryota</taxon>
        <taxon>Metazoa</taxon>
        <taxon>Chordata</taxon>
        <taxon>Craniata</taxon>
        <taxon>Vertebrata</taxon>
        <taxon>Euteleostomi</taxon>
        <taxon>Actinopterygii</taxon>
        <taxon>Neopterygii</taxon>
        <taxon>Teleostei</taxon>
        <taxon>Ostariophysi</taxon>
        <taxon>Siluriformes</taxon>
        <taxon>Ictaluridae</taxon>
        <taxon>Ictalurus</taxon>
    </lineage>
</organism>
<evidence type="ECO:0000256" key="2">
    <source>
        <dbReference type="SAM" id="Phobius"/>
    </source>
</evidence>
<evidence type="ECO:0000256" key="1">
    <source>
        <dbReference type="SAM" id="MobiDB-lite"/>
    </source>
</evidence>
<sequence length="261" mass="28306">MASRVPLFIFCYFLFLRSTQSVHSTTTRAGGTSNPTEQQRTSNTLTTSKPISSTTLEGKTSNPTEQQMTSNTLTTSKPISSTTLEGRTSNPTEQQMTSNTLTTSKPISSTTLEGRTSNPTEQQMTSNTLTTSKPISSTTLEGGTSNPTEQQMTSNTLTTSKPISSTTLEDHQSKGQSLKATGTKYLWFLVCLVFAAVAVVIYFKCFKAKHHPVETMNHGTENASFQRTESNKDGVMLLGVKSGGEENALPSRHCWALEQGP</sequence>
<reference evidence="5" key="2">
    <citation type="submission" date="2025-08" db="UniProtKB">
        <authorList>
            <consortium name="RefSeq"/>
        </authorList>
    </citation>
    <scope>IDENTIFICATION</scope>
    <source>
        <tissue evidence="5">Blood</tissue>
    </source>
</reference>
<dbReference type="GeneID" id="128632965"/>
<feature type="compositionally biased region" description="Polar residues" evidence="1">
    <location>
        <begin position="25"/>
        <end position="167"/>
    </location>
</feature>
<reference evidence="4" key="1">
    <citation type="journal article" date="2016" name="Nat. Commun.">
        <title>The channel catfish genome sequence provides insights into the evolution of scale formation in teleosts.</title>
        <authorList>
            <person name="Liu Z."/>
            <person name="Liu S."/>
            <person name="Yao J."/>
            <person name="Bao L."/>
            <person name="Zhang J."/>
            <person name="Li Y."/>
            <person name="Jiang C."/>
            <person name="Sun L."/>
            <person name="Wang R."/>
            <person name="Zhang Y."/>
            <person name="Zhou T."/>
            <person name="Zeng Q."/>
            <person name="Fu Q."/>
            <person name="Gao S."/>
            <person name="Li N."/>
            <person name="Koren S."/>
            <person name="Jiang Y."/>
            <person name="Zimin A."/>
            <person name="Xu P."/>
            <person name="Phillippy A.M."/>
            <person name="Geng X."/>
            <person name="Song L."/>
            <person name="Sun F."/>
            <person name="Li C."/>
            <person name="Wang X."/>
            <person name="Chen A."/>
            <person name="Jin Y."/>
            <person name="Yuan Z."/>
            <person name="Yang Y."/>
            <person name="Tan S."/>
            <person name="Peatman E."/>
            <person name="Lu J."/>
            <person name="Qin Z."/>
            <person name="Dunham R."/>
            <person name="Li Z."/>
            <person name="Sonstegard T."/>
            <person name="Feng J."/>
            <person name="Danzmann R.G."/>
            <person name="Schroeder S."/>
            <person name="Scheffler B."/>
            <person name="Duke M.V."/>
            <person name="Ballard L."/>
            <person name="Kucuktas H."/>
            <person name="Kaltenboeck L."/>
            <person name="Liu H."/>
            <person name="Armbruster J."/>
            <person name="Xie Y."/>
            <person name="Kirby M.L."/>
            <person name="Tian Y."/>
            <person name="Flanagan M.E."/>
            <person name="Mu W."/>
            <person name="Waldbieser G.C."/>
        </authorList>
    </citation>
    <scope>NUCLEOTIDE SEQUENCE [LARGE SCALE GENOMIC DNA]</scope>
    <source>
        <strain evidence="4">SDA103</strain>
    </source>
</reference>
<name>A0A9F7TLH7_ICTPU</name>
<keyword evidence="2" id="KW-0472">Membrane</keyword>
<gene>
    <name evidence="5" type="primary">LOC128632965</name>
</gene>
<feature type="chain" id="PRO_5039912764" evidence="3">
    <location>
        <begin position="22"/>
        <end position="261"/>
    </location>
</feature>
<feature type="transmembrane region" description="Helical" evidence="2">
    <location>
        <begin position="185"/>
        <end position="203"/>
    </location>
</feature>
<keyword evidence="2" id="KW-1133">Transmembrane helix</keyword>
<keyword evidence="3" id="KW-0732">Signal</keyword>
<protein>
    <submittedName>
        <fullName evidence="5">Uncharacterized protein LOC128632965 isoform X3</fullName>
    </submittedName>
</protein>
<proteinExistence type="predicted"/>